<proteinExistence type="predicted"/>
<feature type="compositionally biased region" description="Basic and acidic residues" evidence="1">
    <location>
        <begin position="261"/>
        <end position="272"/>
    </location>
</feature>
<reference evidence="3" key="1">
    <citation type="submission" date="2025-08" db="UniProtKB">
        <authorList>
            <consortium name="RefSeq"/>
        </authorList>
    </citation>
    <scope>IDENTIFICATION</scope>
    <source>
        <tissue evidence="3">Muscle</tissue>
    </source>
</reference>
<evidence type="ECO:0000313" key="2">
    <source>
        <dbReference type="Proteomes" id="UP000694941"/>
    </source>
</evidence>
<sequence length="303" mass="34581">MQSKQFRTIGRERSVNGSHPDEKEEINKMMYVQVRNMAINKENSWTSDNPSSPQDERGSLPEGSVHFQQTSSETRDFVTLPTCTSCRIQSYGSEMRAVSPDSGEMKTNDNTEHILEVVRPFSPLSLEVQQVISATVKDSFCRVGAASQDHSYIQESSFCKLFKVGQEEKNESVEHKENTCSTVDDVSDLTEELEDVERSKVSSIGEISYPNQDAKEKNERSFSSSNWNTYRFSTFPNFFLPPQDLEKSMRTLRTALLIPSRKEEVNSEDKVKNNTTRRSLEDAGYEPTEEETRRIQQILSKSL</sequence>
<dbReference type="Proteomes" id="UP000694941">
    <property type="component" value="Unplaced"/>
</dbReference>
<feature type="region of interest" description="Disordered" evidence="1">
    <location>
        <begin position="261"/>
        <end position="303"/>
    </location>
</feature>
<protein>
    <submittedName>
        <fullName evidence="3">Uncharacterized protein LOC111088304 isoform X1</fullName>
    </submittedName>
</protein>
<name>A0ABM1TCW0_LIMPO</name>
<dbReference type="GeneID" id="111088304"/>
<dbReference type="RefSeq" id="XP_022253716.1">
    <property type="nucleotide sequence ID" value="XM_022398008.1"/>
</dbReference>
<accession>A0ABM1TCW0</accession>
<feature type="region of interest" description="Disordered" evidence="1">
    <location>
        <begin position="40"/>
        <end position="72"/>
    </location>
</feature>
<feature type="region of interest" description="Disordered" evidence="1">
    <location>
        <begin position="1"/>
        <end position="27"/>
    </location>
</feature>
<keyword evidence="2" id="KW-1185">Reference proteome</keyword>
<feature type="compositionally biased region" description="Basic and acidic residues" evidence="1">
    <location>
        <begin position="9"/>
        <end position="27"/>
    </location>
</feature>
<organism evidence="2 3">
    <name type="scientific">Limulus polyphemus</name>
    <name type="common">Atlantic horseshoe crab</name>
    <dbReference type="NCBI Taxonomy" id="6850"/>
    <lineage>
        <taxon>Eukaryota</taxon>
        <taxon>Metazoa</taxon>
        <taxon>Ecdysozoa</taxon>
        <taxon>Arthropoda</taxon>
        <taxon>Chelicerata</taxon>
        <taxon>Merostomata</taxon>
        <taxon>Xiphosura</taxon>
        <taxon>Limulidae</taxon>
        <taxon>Limulus</taxon>
    </lineage>
</organism>
<feature type="compositionally biased region" description="Polar residues" evidence="1">
    <location>
        <begin position="41"/>
        <end position="53"/>
    </location>
</feature>
<evidence type="ECO:0000256" key="1">
    <source>
        <dbReference type="SAM" id="MobiDB-lite"/>
    </source>
</evidence>
<evidence type="ECO:0000313" key="3">
    <source>
        <dbReference type="RefSeq" id="XP_022253716.1"/>
    </source>
</evidence>
<gene>
    <name evidence="3" type="primary">LOC111088304</name>
</gene>